<sequence length="56" mass="6673">MQTARQFDPREVRRIAASYPPEAAGTPVWEREQYLTPLQQHAWLVRFRPEEVRHNG</sequence>
<dbReference type="Proteomes" id="UP000024329">
    <property type="component" value="Unassembled WGS sequence"/>
</dbReference>
<dbReference type="AlphaFoldDB" id="A0A031JRJ8"/>
<comment type="caution">
    <text evidence="1">The sequence shown here is derived from an EMBL/GenBank/DDBJ whole genome shotgun (WGS) entry which is preliminary data.</text>
</comment>
<evidence type="ECO:0000313" key="2">
    <source>
        <dbReference type="Proteomes" id="UP000024329"/>
    </source>
</evidence>
<organism evidence="1 2">
    <name type="scientific">Novosphingobium resinovorum</name>
    <dbReference type="NCBI Taxonomy" id="158500"/>
    <lineage>
        <taxon>Bacteria</taxon>
        <taxon>Pseudomonadati</taxon>
        <taxon>Pseudomonadota</taxon>
        <taxon>Alphaproteobacteria</taxon>
        <taxon>Sphingomonadales</taxon>
        <taxon>Sphingomonadaceae</taxon>
        <taxon>Novosphingobium</taxon>
    </lineage>
</organism>
<reference evidence="1 2" key="1">
    <citation type="submission" date="2014-03" db="EMBL/GenBank/DDBJ databases">
        <title>Whole genome sequence of Novosphingobium resinovorum KF1.</title>
        <authorList>
            <person name="Gan H.M."/>
            <person name="Gan H.Y."/>
            <person name="Chew T.H."/>
            <person name="Savka M.A."/>
        </authorList>
    </citation>
    <scope>NUCLEOTIDE SEQUENCE [LARGE SCALE GENOMIC DNA]</scope>
    <source>
        <strain evidence="1 2">KF1</strain>
    </source>
</reference>
<name>A0A031JRJ8_9SPHN</name>
<evidence type="ECO:0000313" key="1">
    <source>
        <dbReference type="EMBL" id="EZP79529.1"/>
    </source>
</evidence>
<gene>
    <name evidence="1" type="ORF">BV97_03966</name>
</gene>
<protein>
    <submittedName>
        <fullName evidence="1">Uncharacterized protein</fullName>
    </submittedName>
</protein>
<proteinExistence type="predicted"/>
<accession>A0A031JRJ8</accession>
<dbReference type="EMBL" id="JFYZ01000024">
    <property type="protein sequence ID" value="EZP79529.1"/>
    <property type="molecule type" value="Genomic_DNA"/>
</dbReference>
<dbReference type="PATRIC" id="fig|158500.4.peg.4037"/>